<evidence type="ECO:0000313" key="1">
    <source>
        <dbReference type="EMBL" id="ACB96481.1"/>
    </source>
</evidence>
<dbReference type="OrthoDB" id="8449503at2"/>
<evidence type="ECO:0000313" key="2">
    <source>
        <dbReference type="Proteomes" id="UP000001695"/>
    </source>
</evidence>
<dbReference type="EMBL" id="CP001016">
    <property type="protein sequence ID" value="ACB96481.1"/>
    <property type="molecule type" value="Genomic_DNA"/>
</dbReference>
<proteinExistence type="predicted"/>
<dbReference type="eggNOG" id="ENOG50348TA">
    <property type="taxonomic scope" value="Bacteria"/>
</dbReference>
<dbReference type="STRING" id="395963.Bind_2913"/>
<dbReference type="KEGG" id="bid:Bind_2913"/>
<protein>
    <submittedName>
        <fullName evidence="1">Uncharacterized protein</fullName>
    </submittedName>
</protein>
<dbReference type="AlphaFoldDB" id="B2IKK1"/>
<keyword evidence="2" id="KW-1185">Reference proteome</keyword>
<name>B2IKK1_BEII9</name>
<reference evidence="2" key="1">
    <citation type="submission" date="2008-03" db="EMBL/GenBank/DDBJ databases">
        <title>Complete sequence of chromosome of Beijerinckia indica subsp. indica ATCC 9039.</title>
        <authorList>
            <consortium name="US DOE Joint Genome Institute"/>
            <person name="Copeland A."/>
            <person name="Lucas S."/>
            <person name="Lapidus A."/>
            <person name="Glavina del Rio T."/>
            <person name="Dalin E."/>
            <person name="Tice H."/>
            <person name="Bruce D."/>
            <person name="Goodwin L."/>
            <person name="Pitluck S."/>
            <person name="LaButti K."/>
            <person name="Schmutz J."/>
            <person name="Larimer F."/>
            <person name="Land M."/>
            <person name="Hauser L."/>
            <person name="Kyrpides N."/>
            <person name="Mikhailova N."/>
            <person name="Dunfield P.F."/>
            <person name="Dedysh S.N."/>
            <person name="Liesack W."/>
            <person name="Saw J.H."/>
            <person name="Alam M."/>
            <person name="Chen Y."/>
            <person name="Murrell J.C."/>
            <person name="Richardson P."/>
        </authorList>
    </citation>
    <scope>NUCLEOTIDE SEQUENCE [LARGE SCALE GENOMIC DNA]</scope>
    <source>
        <strain evidence="2">ATCC 9039 / DSM 1715 / NCIMB 8712</strain>
    </source>
</reference>
<organism evidence="1 2">
    <name type="scientific">Beijerinckia indica subsp. indica (strain ATCC 9039 / DSM 1715 / NCIMB 8712)</name>
    <dbReference type="NCBI Taxonomy" id="395963"/>
    <lineage>
        <taxon>Bacteria</taxon>
        <taxon>Pseudomonadati</taxon>
        <taxon>Pseudomonadota</taxon>
        <taxon>Alphaproteobacteria</taxon>
        <taxon>Hyphomicrobiales</taxon>
        <taxon>Beijerinckiaceae</taxon>
        <taxon>Beijerinckia</taxon>
    </lineage>
</organism>
<dbReference type="RefSeq" id="WP_012385832.1">
    <property type="nucleotide sequence ID" value="NC_010581.1"/>
</dbReference>
<dbReference type="HOGENOM" id="CLU_2056770_0_0_5"/>
<accession>B2IKK1</accession>
<reference evidence="1 2" key="2">
    <citation type="journal article" date="2010" name="J. Bacteriol.">
        <title>Complete genome sequence of Beijerinckia indica subsp. indica.</title>
        <authorList>
            <person name="Tamas I."/>
            <person name="Dedysh S.N."/>
            <person name="Liesack W."/>
            <person name="Stott M.B."/>
            <person name="Alam M."/>
            <person name="Murrell J.C."/>
            <person name="Dunfield P.F."/>
        </authorList>
    </citation>
    <scope>NUCLEOTIDE SEQUENCE [LARGE SCALE GENOMIC DNA]</scope>
    <source>
        <strain evidence="2">ATCC 9039 / DSM 1715 / NCIMB 8712</strain>
    </source>
</reference>
<gene>
    <name evidence="1" type="ordered locus">Bind_2913</name>
</gene>
<dbReference type="Proteomes" id="UP000001695">
    <property type="component" value="Chromosome"/>
</dbReference>
<sequence>MTQIYKGATGKDLAAAHGYHAEIMSDGQSAVLSLLDLKTKTWRMAIIEDVPELTSNVACDTYVATLVAAPETIKTVTEDEDEAYYDRCLDLEDQFKAIIDGKQGIDVDDEEDDADNDYL</sequence>